<feature type="transmembrane region" description="Helical" evidence="1">
    <location>
        <begin position="29"/>
        <end position="52"/>
    </location>
</feature>
<accession>A0A2T8HP55</accession>
<keyword evidence="1" id="KW-1133">Transmembrane helix</keyword>
<reference evidence="2 3" key="1">
    <citation type="submission" date="2018-04" db="EMBL/GenBank/DDBJ databases">
        <title>Pararhodobacter oceanense sp. nov., isolated from marine intertidal sediment.</title>
        <authorList>
            <person name="Wang X.-L."/>
            <person name="Du Z.-J."/>
        </authorList>
    </citation>
    <scope>NUCLEOTIDE SEQUENCE [LARGE SCALE GENOMIC DNA]</scope>
    <source>
        <strain evidence="2 3">AM505</strain>
    </source>
</reference>
<comment type="caution">
    <text evidence="2">The sequence shown here is derived from an EMBL/GenBank/DDBJ whole genome shotgun (WGS) entry which is preliminary data.</text>
</comment>
<evidence type="ECO:0000256" key="1">
    <source>
        <dbReference type="SAM" id="Phobius"/>
    </source>
</evidence>
<evidence type="ECO:0000313" key="2">
    <source>
        <dbReference type="EMBL" id="PVH27229.1"/>
    </source>
</evidence>
<feature type="transmembrane region" description="Helical" evidence="1">
    <location>
        <begin position="79"/>
        <end position="97"/>
    </location>
</feature>
<dbReference type="AlphaFoldDB" id="A0A2T8HP55"/>
<protein>
    <submittedName>
        <fullName evidence="2">Uncharacterized protein</fullName>
    </submittedName>
</protein>
<feature type="transmembrane region" description="Helical" evidence="1">
    <location>
        <begin position="137"/>
        <end position="161"/>
    </location>
</feature>
<proteinExistence type="predicted"/>
<gene>
    <name evidence="2" type="ORF">DDE20_18740</name>
</gene>
<evidence type="ECO:0000313" key="3">
    <source>
        <dbReference type="Proteomes" id="UP000245911"/>
    </source>
</evidence>
<organism evidence="2 3">
    <name type="scientific">Pararhodobacter oceanensis</name>
    <dbReference type="NCBI Taxonomy" id="2172121"/>
    <lineage>
        <taxon>Bacteria</taxon>
        <taxon>Pseudomonadati</taxon>
        <taxon>Pseudomonadota</taxon>
        <taxon>Alphaproteobacteria</taxon>
        <taxon>Rhodobacterales</taxon>
        <taxon>Paracoccaceae</taxon>
        <taxon>Pararhodobacter</taxon>
    </lineage>
</organism>
<keyword evidence="1" id="KW-0472">Membrane</keyword>
<name>A0A2T8HP55_9RHOB</name>
<dbReference type="EMBL" id="QDKM01000024">
    <property type="protein sequence ID" value="PVH27229.1"/>
    <property type="molecule type" value="Genomic_DNA"/>
</dbReference>
<sequence>MSSVDGNELDGKPKRFWHFIKKGIYFNPLWRAVAEAVVTMLFTFTPFVLLSLPFTVSDGELTQATFRNQFWKFWEGGELILPILATSGALVSAAALNKRAIGDVLIFTAVFVSFFIAAGGWFVLGKTDGFAETIHPQVIWCGFVAYFFVMAFLVLVTMRVYQFNMDAARDRANPEERAVKLNRELAQRRVASFGRGDAR</sequence>
<dbReference type="RefSeq" id="WP_116560036.1">
    <property type="nucleotide sequence ID" value="NZ_QDKM01000024.1"/>
</dbReference>
<dbReference type="Proteomes" id="UP000245911">
    <property type="component" value="Unassembled WGS sequence"/>
</dbReference>
<keyword evidence="3" id="KW-1185">Reference proteome</keyword>
<keyword evidence="1" id="KW-0812">Transmembrane</keyword>
<feature type="transmembrane region" description="Helical" evidence="1">
    <location>
        <begin position="104"/>
        <end position="125"/>
    </location>
</feature>